<dbReference type="SUPFAM" id="SSF47336">
    <property type="entry name" value="ACP-like"/>
    <property type="match status" value="1"/>
</dbReference>
<dbReference type="InterPro" id="IPR020806">
    <property type="entry name" value="PKS_PP-bd"/>
</dbReference>
<feature type="active site" description="Proton donor; for dehydratase activity" evidence="8">
    <location>
        <position position="1054"/>
    </location>
</feature>
<dbReference type="InterPro" id="IPR018201">
    <property type="entry name" value="Ketoacyl_synth_AS"/>
</dbReference>
<feature type="domain" description="PKS/mFAS DH" evidence="11">
    <location>
        <begin position="861"/>
        <end position="1146"/>
    </location>
</feature>
<feature type="domain" description="Carrier" evidence="9">
    <location>
        <begin position="1481"/>
        <end position="1556"/>
    </location>
</feature>
<keyword evidence="5" id="KW-0045">Antibiotic biosynthesis</keyword>
<dbReference type="InterPro" id="IPR001227">
    <property type="entry name" value="Ac_transferase_dom_sf"/>
</dbReference>
<dbReference type="PANTHER" id="PTHR43775:SF51">
    <property type="entry name" value="INACTIVE PHENOLPHTHIOCEROL SYNTHESIS POLYKETIDE SYNTHASE TYPE I PKS1-RELATED"/>
    <property type="match status" value="1"/>
</dbReference>
<dbReference type="Gene3D" id="3.40.50.720">
    <property type="entry name" value="NAD(P)-binding Rossmann-like Domain"/>
    <property type="match status" value="1"/>
</dbReference>
<keyword evidence="3" id="KW-0597">Phosphoprotein</keyword>
<dbReference type="SUPFAM" id="SSF52151">
    <property type="entry name" value="FabD/lysophospholipase-like"/>
    <property type="match status" value="1"/>
</dbReference>
<dbReference type="InterPro" id="IPR016035">
    <property type="entry name" value="Acyl_Trfase/lysoPLipase"/>
</dbReference>
<dbReference type="InterPro" id="IPR049552">
    <property type="entry name" value="PKS_DH_N"/>
</dbReference>
<dbReference type="InterPro" id="IPR014030">
    <property type="entry name" value="Ketoacyl_synth_N"/>
</dbReference>
<dbReference type="RefSeq" id="WP_131759621.1">
    <property type="nucleotide sequence ID" value="NZ_CAACUY010000084.1"/>
</dbReference>
<dbReference type="SUPFAM" id="SSF55048">
    <property type="entry name" value="Probable ACP-binding domain of malonyl-CoA ACP transacylase"/>
    <property type="match status" value="1"/>
</dbReference>
<dbReference type="InterPro" id="IPR042104">
    <property type="entry name" value="PKS_dehydratase_sf"/>
</dbReference>
<reference evidence="13" key="1">
    <citation type="journal article" date="2019" name="Int. J. Syst. Evol. Microbiol.">
        <title>The Global Catalogue of Microorganisms (GCM) 10K type strain sequencing project: providing services to taxonomists for standard genome sequencing and annotation.</title>
        <authorList>
            <consortium name="The Broad Institute Genomics Platform"/>
            <consortium name="The Broad Institute Genome Sequencing Center for Infectious Disease"/>
            <person name="Wu L."/>
            <person name="Ma J."/>
        </authorList>
    </citation>
    <scope>NUCLEOTIDE SEQUENCE [LARGE SCALE GENOMIC DNA]</scope>
    <source>
        <strain evidence="13">JCM 9371</strain>
    </source>
</reference>
<dbReference type="SMART" id="SM00825">
    <property type="entry name" value="PKS_KS"/>
    <property type="match status" value="1"/>
</dbReference>
<dbReference type="Pfam" id="PF16197">
    <property type="entry name" value="KAsynt_C_assoc"/>
    <property type="match status" value="1"/>
</dbReference>
<proteinExistence type="predicted"/>
<dbReference type="Gene3D" id="1.10.1200.10">
    <property type="entry name" value="ACP-like"/>
    <property type="match status" value="1"/>
</dbReference>
<gene>
    <name evidence="12" type="ORF">ACFQZM_10960</name>
</gene>
<dbReference type="Gene3D" id="3.10.129.110">
    <property type="entry name" value="Polyketide synthase dehydratase"/>
    <property type="match status" value="1"/>
</dbReference>
<dbReference type="Pfam" id="PF21089">
    <property type="entry name" value="PKS_DH_N"/>
    <property type="match status" value="1"/>
</dbReference>
<dbReference type="InterPro" id="IPR014043">
    <property type="entry name" value="Acyl_transferase_dom"/>
</dbReference>
<evidence type="ECO:0000256" key="5">
    <source>
        <dbReference type="ARBA" id="ARBA00023194"/>
    </source>
</evidence>
<evidence type="ECO:0000313" key="12">
    <source>
        <dbReference type="EMBL" id="MFD0685020.1"/>
    </source>
</evidence>
<dbReference type="Pfam" id="PF08990">
    <property type="entry name" value="Docking"/>
    <property type="match status" value="1"/>
</dbReference>
<dbReference type="InterPro" id="IPR014031">
    <property type="entry name" value="Ketoacyl_synth_C"/>
</dbReference>
<organism evidence="12 13">
    <name type="scientific">Actinomadura fibrosa</name>
    <dbReference type="NCBI Taxonomy" id="111802"/>
    <lineage>
        <taxon>Bacteria</taxon>
        <taxon>Bacillati</taxon>
        <taxon>Actinomycetota</taxon>
        <taxon>Actinomycetes</taxon>
        <taxon>Streptosporangiales</taxon>
        <taxon>Thermomonosporaceae</taxon>
        <taxon>Actinomadura</taxon>
    </lineage>
</organism>
<dbReference type="SMART" id="SM01294">
    <property type="entry name" value="PKS_PP_betabranch"/>
    <property type="match status" value="1"/>
</dbReference>
<evidence type="ECO:0000313" key="13">
    <source>
        <dbReference type="Proteomes" id="UP001597063"/>
    </source>
</evidence>
<dbReference type="Pfam" id="PF00109">
    <property type="entry name" value="ketoacyl-synt"/>
    <property type="match status" value="1"/>
</dbReference>
<accession>A0ABW2XKR2</accession>
<comment type="caution">
    <text evidence="12">The sequence shown here is derived from an EMBL/GenBank/DDBJ whole genome shotgun (WGS) entry which is preliminary data.</text>
</comment>
<dbReference type="InterPro" id="IPR013968">
    <property type="entry name" value="PKS_KR"/>
</dbReference>
<evidence type="ECO:0000256" key="3">
    <source>
        <dbReference type="ARBA" id="ARBA00022553"/>
    </source>
</evidence>
<dbReference type="Pfam" id="PF22953">
    <property type="entry name" value="SpnB_Rossmann"/>
    <property type="match status" value="1"/>
</dbReference>
<evidence type="ECO:0000259" key="10">
    <source>
        <dbReference type="PROSITE" id="PS52004"/>
    </source>
</evidence>
<dbReference type="EMBL" id="JBHTGP010000006">
    <property type="protein sequence ID" value="MFD0685020.1"/>
    <property type="molecule type" value="Genomic_DNA"/>
</dbReference>
<dbReference type="InterPro" id="IPR036736">
    <property type="entry name" value="ACP-like_sf"/>
</dbReference>
<dbReference type="SUPFAM" id="SSF51735">
    <property type="entry name" value="NAD(P)-binding Rossmann-fold domains"/>
    <property type="match status" value="2"/>
</dbReference>
<dbReference type="InterPro" id="IPR049900">
    <property type="entry name" value="PKS_mFAS_DH"/>
</dbReference>
<dbReference type="PROSITE" id="PS52019">
    <property type="entry name" value="PKS_MFAS_DH"/>
    <property type="match status" value="1"/>
</dbReference>
<evidence type="ECO:0000256" key="6">
    <source>
        <dbReference type="ARBA" id="ARBA00023268"/>
    </source>
</evidence>
<dbReference type="Proteomes" id="UP001597063">
    <property type="component" value="Unassembled WGS sequence"/>
</dbReference>
<dbReference type="InterPro" id="IPR057326">
    <property type="entry name" value="KR_dom"/>
</dbReference>
<dbReference type="Pfam" id="PF00698">
    <property type="entry name" value="Acyl_transf_1"/>
    <property type="match status" value="1"/>
</dbReference>
<dbReference type="SMART" id="SM00827">
    <property type="entry name" value="PKS_AT"/>
    <property type="match status" value="1"/>
</dbReference>
<dbReference type="InterPro" id="IPR016039">
    <property type="entry name" value="Thiolase-like"/>
</dbReference>
<name>A0ABW2XKR2_9ACTN</name>
<feature type="active site" description="Proton acceptor; for dehydratase activity" evidence="8">
    <location>
        <position position="893"/>
    </location>
</feature>
<dbReference type="InterPro" id="IPR020841">
    <property type="entry name" value="PKS_Beta-ketoAc_synthase_dom"/>
</dbReference>
<dbReference type="SMART" id="SM00826">
    <property type="entry name" value="PKS_DH"/>
    <property type="match status" value="1"/>
</dbReference>
<sequence length="1638" mass="173139">MGNEDRLLDYLKRATTDLRAARKRIAEFERRDREPIAIVAMACRYPGGVDSPEALWRLVDQGVDAVSGFPSDRGWNVDGVYDPEPGKPGKSAAREGGFLYDAGDFDAGFFGISPREAIETDPQQRLLLETAWEALERAGIDPASLKGSPTGVFAGVMYHDYANGSNAGSIVSGRVAYTLGLEGPAVSVDTACSSSLVALHTAVHALRSGDCTLALAGGVTVMTTPDMFVYFSEQRGLAADGRCKSFSAAADGVGCSEGAGILLLERLSDARRNGHPVLAVVRGSALNQDGASNGLTAPNGPAQRRVIRQALANAGLTTSDVDAVEAHGTGTTLGDPIEAQALLATYGQGREEPLWLGSIKSNMGHTQAAAGVAGIIKVIEAMRHGVLPKTLHVDEPSPQVDWDAGAVRLLTEAREWPRGDRPRRAGVSSFGISGTNAHVIIEEAEPVEDEPEERRDLPAAPIVVSAKSSEALQAQVERMSAFASEHDRLDVAFSAATGRAALEHRAVLVGSEVVSGSVSDGKLAFLFTGQGSQRVGMDRELYETFPMFAAAFDEVCDALDIPLKDVVWGDGEALNRTEFTQPAIFALEVALFRLVESWGVRPDFLAGHSIGELAAAHVAGVFSLEDAARLITARARLMQALPSGGAMVAIQATEDEVVPHLTDQVGIAAVNSPTSIVISGTEEAVTAVAAHFADRKTTRLKVSHAFHSPLMDPMLEDFRKVAETVSYSEPTIRLTKDVASADYWVRHVREAVRFADDVRYLDKEGVTRFLEIGPDGVLTAMAQQTADGTMAATLRRDRSEAESLFIGIGQLYAAGVPVDWRVVFEGRGARRVDLPTYPFQRKRYWLMEQPKAAAGADAVEHPVLTTMVDLPEDGGAVFTGRLSLDSHPWLAEHDAFGAVVVPGEALLELALFAAERTERSGVERFDIETPLVLSDAEPDSGAESVTLRVMAGGDGAVTLHARRDGQADWVRHAVGVLGDASAEAADASWTRDDETYAAFLEAAAPASDGPAFAHEWRGVRVHVGADGRPMVEAESVGTRTISASELRAHTGGRDSLFHIDWIPAPASSGDVPARVYECPAVENAAPENFRTVAHQVLSVVQEWLSDEEHAESRLAVVTRGATDGQDLAHAAVWGLVRAAEAEHPGRFLLIDLPLDGAEAPEEALRLGESEAAVRDGEVRVPRLARVPSVDGADTTQDGTPQWSPDGTVLITGGTSGLGALTARHLAAAHGVRRLLLTSRRGLGAPGAAELVEELAGLGAEAEVAACDVADRDALAALLDGRSLTGVVHAAGVLDDALVGALTPERLDAVMRPKTDAAWHLHELTMGHPLTAFVLYSSVAGTLGGAGQGNYAAANAWLDALAGYRAARGLPGLSLGWGPWTEVGGMADRMDDAEVRRLRRSGMPPLAPDEGLALLDAATVPGRPAATVPVRLNLAAMRAQAELGMVPAMLSGLVRARGGGAASGGVSWERRLAGLTEAERGRLLLELVRGRVAQVLGHDGAAAVEPDRAFNEMGFTSLAAVELRNALNAETGLRLPATLVFDHPTARAVAAHLDEELRPDEGDRAAPLLAELDRLEGALADLAPDDDARARVTARLEAVLRRTRDALDGAAEVGEPAADFASATDSELFDALDKELGIA</sequence>
<keyword evidence="4" id="KW-0808">Transferase</keyword>
<dbReference type="Pfam" id="PF02801">
    <property type="entry name" value="Ketoacyl-synt_C"/>
    <property type="match status" value="1"/>
</dbReference>
<dbReference type="Gene3D" id="3.30.70.3290">
    <property type="match status" value="1"/>
</dbReference>
<keyword evidence="2" id="KW-0596">Phosphopantetheine</keyword>
<dbReference type="PROSITE" id="PS50075">
    <property type="entry name" value="CARRIER"/>
    <property type="match status" value="1"/>
</dbReference>
<dbReference type="CDD" id="cd00833">
    <property type="entry name" value="PKS"/>
    <property type="match status" value="1"/>
</dbReference>
<dbReference type="PANTHER" id="PTHR43775">
    <property type="entry name" value="FATTY ACID SYNTHASE"/>
    <property type="match status" value="1"/>
</dbReference>
<dbReference type="InterPro" id="IPR015083">
    <property type="entry name" value="NorB/c/GfsB-D-like_docking"/>
</dbReference>
<feature type="domain" description="Ketosynthase family 3 (KS3)" evidence="10">
    <location>
        <begin position="33"/>
        <end position="443"/>
    </location>
</feature>
<dbReference type="PROSITE" id="PS52004">
    <property type="entry name" value="KS3_2"/>
    <property type="match status" value="1"/>
</dbReference>
<dbReference type="InterPro" id="IPR009081">
    <property type="entry name" value="PP-bd_ACP"/>
</dbReference>
<keyword evidence="13" id="KW-1185">Reference proteome</keyword>
<evidence type="ECO:0000256" key="7">
    <source>
        <dbReference type="ARBA" id="ARBA00023315"/>
    </source>
</evidence>
<dbReference type="CDD" id="cd08956">
    <property type="entry name" value="KR_3_FAS_SDR_x"/>
    <property type="match status" value="1"/>
</dbReference>
<dbReference type="InterPro" id="IPR032821">
    <property type="entry name" value="PKS_assoc"/>
</dbReference>
<evidence type="ECO:0000256" key="1">
    <source>
        <dbReference type="ARBA" id="ARBA00001957"/>
    </source>
</evidence>
<feature type="region of interest" description="N-terminal hotdog fold" evidence="8">
    <location>
        <begin position="861"/>
        <end position="984"/>
    </location>
</feature>
<comment type="cofactor">
    <cofactor evidence="1">
        <name>pantetheine 4'-phosphate</name>
        <dbReference type="ChEBI" id="CHEBI:47942"/>
    </cofactor>
</comment>
<dbReference type="SMART" id="SM00822">
    <property type="entry name" value="PKS_KR"/>
    <property type="match status" value="1"/>
</dbReference>
<dbReference type="InterPro" id="IPR050091">
    <property type="entry name" value="PKS_NRPS_Biosynth_Enz"/>
</dbReference>
<dbReference type="Gene3D" id="3.40.47.10">
    <property type="match status" value="1"/>
</dbReference>
<keyword evidence="6" id="KW-0511">Multifunctional enzyme</keyword>
<evidence type="ECO:0000256" key="8">
    <source>
        <dbReference type="PROSITE-ProRule" id="PRU01363"/>
    </source>
</evidence>
<evidence type="ECO:0000256" key="2">
    <source>
        <dbReference type="ARBA" id="ARBA00022450"/>
    </source>
</evidence>
<evidence type="ECO:0000256" key="4">
    <source>
        <dbReference type="ARBA" id="ARBA00022679"/>
    </source>
</evidence>
<keyword evidence="7" id="KW-0012">Acyltransferase</keyword>
<dbReference type="Gene3D" id="3.40.366.10">
    <property type="entry name" value="Malonyl-Coenzyme A Acyl Carrier Protein, domain 2"/>
    <property type="match status" value="1"/>
</dbReference>
<protein>
    <submittedName>
        <fullName evidence="12">SDR family NAD(P)-dependent oxidoreductase</fullName>
    </submittedName>
</protein>
<dbReference type="PROSITE" id="PS00606">
    <property type="entry name" value="KS3_1"/>
    <property type="match status" value="1"/>
</dbReference>
<evidence type="ECO:0000259" key="11">
    <source>
        <dbReference type="PROSITE" id="PS52019"/>
    </source>
</evidence>
<dbReference type="InterPro" id="IPR020807">
    <property type="entry name" value="PKS_DH"/>
</dbReference>
<dbReference type="Pfam" id="PF08659">
    <property type="entry name" value="KR"/>
    <property type="match status" value="1"/>
</dbReference>
<dbReference type="SUPFAM" id="SSF53901">
    <property type="entry name" value="Thiolase-like"/>
    <property type="match status" value="1"/>
</dbReference>
<dbReference type="InterPro" id="IPR016036">
    <property type="entry name" value="Malonyl_transacylase_ACP-bd"/>
</dbReference>
<evidence type="ECO:0000259" key="9">
    <source>
        <dbReference type="PROSITE" id="PS50075"/>
    </source>
</evidence>
<dbReference type="InterPro" id="IPR036291">
    <property type="entry name" value="NAD(P)-bd_dom_sf"/>
</dbReference>
<dbReference type="SMART" id="SM00823">
    <property type="entry name" value="PKS_PP"/>
    <property type="match status" value="1"/>
</dbReference>
<dbReference type="Pfam" id="PF00550">
    <property type="entry name" value="PP-binding"/>
    <property type="match status" value="1"/>
</dbReference>
<feature type="region of interest" description="C-terminal hotdog fold" evidence="8">
    <location>
        <begin position="995"/>
        <end position="1146"/>
    </location>
</feature>
<dbReference type="InterPro" id="IPR055123">
    <property type="entry name" value="SpnB-like_Rossmann"/>
</dbReference>